<accession>A0ABU5ZTP3</accession>
<keyword evidence="1" id="KW-1133">Transmembrane helix</keyword>
<name>A0ABU5ZTP3_9FLAO</name>
<keyword evidence="1" id="KW-0812">Transmembrane</keyword>
<reference evidence="2 3" key="1">
    <citation type="journal article" date="2013" name="Int. J. Syst. Evol. Microbiol.">
        <title>Aquimarina gracilis sp. nov., isolated from the gut microflora of a mussel, Mytilus coruscus, and emended description of Aquimarina spongiae.</title>
        <authorList>
            <person name="Park S.C."/>
            <person name="Choe H.N."/>
            <person name="Baik K.S."/>
            <person name="Seong C.N."/>
        </authorList>
    </citation>
    <scope>NUCLEOTIDE SEQUENCE [LARGE SCALE GENOMIC DNA]</scope>
    <source>
        <strain evidence="2 3">PSC32</strain>
    </source>
</reference>
<proteinExistence type="predicted"/>
<protein>
    <recommendedName>
        <fullName evidence="4">Secreted protein (Por secretion system target)</fullName>
    </recommendedName>
</protein>
<dbReference type="RefSeq" id="WP_324179457.1">
    <property type="nucleotide sequence ID" value="NZ_BAABAW010000007.1"/>
</dbReference>
<evidence type="ECO:0000313" key="2">
    <source>
        <dbReference type="EMBL" id="MEB3345432.1"/>
    </source>
</evidence>
<keyword evidence="3" id="KW-1185">Reference proteome</keyword>
<dbReference type="EMBL" id="JAYKLX010000003">
    <property type="protein sequence ID" value="MEB3345432.1"/>
    <property type="molecule type" value="Genomic_DNA"/>
</dbReference>
<evidence type="ECO:0008006" key="4">
    <source>
        <dbReference type="Google" id="ProtNLM"/>
    </source>
</evidence>
<keyword evidence="1" id="KW-0472">Membrane</keyword>
<sequence length="825" mass="87657">MSKLKRKFSLYNQKAGGVELPFKLFGCLMIIFMFSSGFTTEINENSFSLESNICTVSVDAGPDQAVCNTDQVTLTALVSGQSECVDCTEEYEVKDTYRCGKDLYYVLWLKNDAKDEVRRFSNVDLQWDELADGTATLKGKVVDNDDPQIVLEVDVTYSGRTVTAPSGSPKEHFCNTENADGWIYYTDVTGSVNEIGGPLSFTITRKGPAFQLGNGANVTEDEAGRYGASGWFDTSTNCEYNRGDFNFNLDCITSTTNEVSYEWSTGETTPSITVTQGGTYTVTVKDCSDCVTSDSVEVTFDTLTVDAGDDQSICTGDSATLTATEGDSYLWSTGEETQSIVVSPSATTEYSVTVVKGSCEDSDNVTVFVETVEASAGDDQSICIGDSATLTATGGDSYLWSTGEETASISVSPETTTEYTVVVRKGACEDEDVVTVAVNSVTANAGQDQSICIGDSATLTATGGDSYLWSTGEETASISVSPETTTEYTVVVRKGVCEDEDVVTVAVNSVTANAGEDQSICVGDSATLTATGGDSYLWSTGEETASIIVSPETTTEYTVIVRNEACEATDAVTVTVNSVTANAGEDVSITQGDSVTLTATGGDTYIWSTGEETQSITVSPETTTEYSVTAFKDGCEGSDSVIVTVEAGCPVIADAGPDVTVCQGESVTLTASGGDSYVWSNPFGVLGTTQSITITPSPIFGNEYTVTVSKDGCAESDTDTVIVTIEDCTDPNEKIASVYPTLVKSGTKLNLDLNVERRQYVRISLHDLSGGNMSPVITKLVEPNTKTLDVDFSKISQLSSGIYVVRIMGEGWSRMEKIVISNRDN</sequence>
<comment type="caution">
    <text evidence="2">The sequence shown here is derived from an EMBL/GenBank/DDBJ whole genome shotgun (WGS) entry which is preliminary data.</text>
</comment>
<evidence type="ECO:0000313" key="3">
    <source>
        <dbReference type="Proteomes" id="UP001327027"/>
    </source>
</evidence>
<gene>
    <name evidence="2" type="ORF">U6A24_08185</name>
</gene>
<dbReference type="Proteomes" id="UP001327027">
    <property type="component" value="Unassembled WGS sequence"/>
</dbReference>
<feature type="transmembrane region" description="Helical" evidence="1">
    <location>
        <begin position="20"/>
        <end position="38"/>
    </location>
</feature>
<organism evidence="2 3">
    <name type="scientific">Aquimarina gracilis</name>
    <dbReference type="NCBI Taxonomy" id="874422"/>
    <lineage>
        <taxon>Bacteria</taxon>
        <taxon>Pseudomonadati</taxon>
        <taxon>Bacteroidota</taxon>
        <taxon>Flavobacteriia</taxon>
        <taxon>Flavobacteriales</taxon>
        <taxon>Flavobacteriaceae</taxon>
        <taxon>Aquimarina</taxon>
    </lineage>
</organism>
<evidence type="ECO:0000256" key="1">
    <source>
        <dbReference type="SAM" id="Phobius"/>
    </source>
</evidence>